<dbReference type="EMBL" id="RAWI01000204">
    <property type="protein sequence ID" value="RKI02616.1"/>
    <property type="molecule type" value="Genomic_DNA"/>
</dbReference>
<dbReference type="PANTHER" id="PTHR13369:SF3">
    <property type="entry name" value="METHYLTRANSFERASE DOMAIN-CONTAINING PROTEIN"/>
    <property type="match status" value="1"/>
</dbReference>
<dbReference type="RefSeq" id="WP_120584611.1">
    <property type="nucleotide sequence ID" value="NZ_RAWI01000204.1"/>
</dbReference>
<dbReference type="Proteomes" id="UP000278907">
    <property type="component" value="Unassembled WGS sequence"/>
</dbReference>
<dbReference type="GO" id="GO:0008168">
    <property type="term" value="F:methyltransferase activity"/>
    <property type="evidence" value="ECO:0007669"/>
    <property type="project" value="UniProtKB-KW"/>
</dbReference>
<accession>A0ABX9QE20</accession>
<evidence type="ECO:0000256" key="1">
    <source>
        <dbReference type="SAM" id="MobiDB-lite"/>
    </source>
</evidence>
<keyword evidence="4" id="KW-1185">Reference proteome</keyword>
<gene>
    <name evidence="3" type="ORF">D7Y13_24180</name>
</gene>
<dbReference type="InterPro" id="IPR025714">
    <property type="entry name" value="Methyltranfer_dom"/>
</dbReference>
<evidence type="ECO:0000313" key="4">
    <source>
        <dbReference type="Proteomes" id="UP000278907"/>
    </source>
</evidence>
<dbReference type="PANTHER" id="PTHR13369">
    <property type="match status" value="1"/>
</dbReference>
<name>A0ABX9QE20_9BACT</name>
<dbReference type="InterPro" id="IPR029063">
    <property type="entry name" value="SAM-dependent_MTases_sf"/>
</dbReference>
<evidence type="ECO:0000313" key="3">
    <source>
        <dbReference type="EMBL" id="RKI02616.1"/>
    </source>
</evidence>
<feature type="region of interest" description="Disordered" evidence="1">
    <location>
        <begin position="240"/>
        <end position="267"/>
    </location>
</feature>
<protein>
    <submittedName>
        <fullName evidence="3">SAM-dependent methyltransferase</fullName>
    </submittedName>
</protein>
<evidence type="ECO:0000259" key="2">
    <source>
        <dbReference type="Pfam" id="PF13679"/>
    </source>
</evidence>
<feature type="compositionally biased region" description="Low complexity" evidence="1">
    <location>
        <begin position="244"/>
        <end position="267"/>
    </location>
</feature>
<keyword evidence="3" id="KW-0489">Methyltransferase</keyword>
<organism evidence="3 4">
    <name type="scientific">Corallococcus praedator</name>
    <dbReference type="NCBI Taxonomy" id="2316724"/>
    <lineage>
        <taxon>Bacteria</taxon>
        <taxon>Pseudomonadati</taxon>
        <taxon>Myxococcota</taxon>
        <taxon>Myxococcia</taxon>
        <taxon>Myxococcales</taxon>
        <taxon>Cystobacterineae</taxon>
        <taxon>Myxococcaceae</taxon>
        <taxon>Corallococcus</taxon>
    </lineage>
</organism>
<dbReference type="SUPFAM" id="SSF53335">
    <property type="entry name" value="S-adenosyl-L-methionine-dependent methyltransferases"/>
    <property type="match status" value="1"/>
</dbReference>
<reference evidence="3 4" key="1">
    <citation type="submission" date="2018-09" db="EMBL/GenBank/DDBJ databases">
        <authorList>
            <person name="Livingstone P.G."/>
            <person name="Whitworth D.E."/>
        </authorList>
    </citation>
    <scope>NUCLEOTIDE SEQUENCE [LARGE SCALE GENOMIC DNA]</scope>
    <source>
        <strain evidence="3 4">CA031B</strain>
    </source>
</reference>
<proteinExistence type="predicted"/>
<dbReference type="Pfam" id="PF13679">
    <property type="entry name" value="Methyltransf_32"/>
    <property type="match status" value="1"/>
</dbReference>
<feature type="domain" description="Methyltransferase" evidence="2">
    <location>
        <begin position="2"/>
        <end position="139"/>
    </location>
</feature>
<dbReference type="GO" id="GO:0032259">
    <property type="term" value="P:methylation"/>
    <property type="evidence" value="ECO:0007669"/>
    <property type="project" value="UniProtKB-KW"/>
</dbReference>
<dbReference type="Gene3D" id="3.40.50.150">
    <property type="entry name" value="Vaccinia Virus protein VP39"/>
    <property type="match status" value="1"/>
</dbReference>
<comment type="caution">
    <text evidence="3">The sequence shown here is derived from an EMBL/GenBank/DDBJ whole genome shotgun (WGS) entry which is preliminary data.</text>
</comment>
<keyword evidence="3" id="KW-0808">Transferase</keyword>
<sequence>MRKLKQVNHLVGLLRPAMDDVQARHPNPVVVDAGSGNAYLGFVVYELFLKDAQAGELLSIEGRPELTERAKGRAERLHFDRMRFQTAHIDAAQYPERIHVLMALHACDTATDDALVAAIKHGADHVAVVPCCQAEVAAQLKEKRAKPAGSISLLFQHPMHRREFGSHLTNVIRALTLESFGYQVTVTELTGWEHSLKNELILGRRVHRDNRRAKLQLQALLAETGVQPRLTRLLGITPATTGAVESSEGPEVEPVVEPGPESGESQA</sequence>